<feature type="non-terminal residue" evidence="1">
    <location>
        <position position="110"/>
    </location>
</feature>
<comment type="caution">
    <text evidence="1">The sequence shown here is derived from an EMBL/GenBank/DDBJ whole genome shotgun (WGS) entry which is preliminary data.</text>
</comment>
<accession>A0A7D9J691</accession>
<organism evidence="1 2">
    <name type="scientific">Paramuricea clavata</name>
    <name type="common">Red gorgonian</name>
    <name type="synonym">Violescent sea-whip</name>
    <dbReference type="NCBI Taxonomy" id="317549"/>
    <lineage>
        <taxon>Eukaryota</taxon>
        <taxon>Metazoa</taxon>
        <taxon>Cnidaria</taxon>
        <taxon>Anthozoa</taxon>
        <taxon>Octocorallia</taxon>
        <taxon>Malacalcyonacea</taxon>
        <taxon>Plexauridae</taxon>
        <taxon>Paramuricea</taxon>
    </lineage>
</organism>
<dbReference type="OrthoDB" id="5987385at2759"/>
<reference evidence="1" key="1">
    <citation type="submission" date="2020-04" db="EMBL/GenBank/DDBJ databases">
        <authorList>
            <person name="Alioto T."/>
            <person name="Alioto T."/>
            <person name="Gomez Garrido J."/>
        </authorList>
    </citation>
    <scope>NUCLEOTIDE SEQUENCE</scope>
    <source>
        <strain evidence="1">A484AB</strain>
    </source>
</reference>
<sequence>MTFNPSKCNVTHMSWKKVCFSASLQYHLNDKPLESVTHISDVDVMECKDLFWANHIEDICTKANKTLGLIKLVCARDIVDANTRKFLYPAVVRSKLEYASCVWSPYSAHQ</sequence>
<evidence type="ECO:0000313" key="1">
    <source>
        <dbReference type="EMBL" id="CAB4022802.1"/>
    </source>
</evidence>
<gene>
    <name evidence="1" type="ORF">PACLA_8A028973</name>
</gene>
<dbReference type="AlphaFoldDB" id="A0A7D9J691"/>
<dbReference type="Proteomes" id="UP001152795">
    <property type="component" value="Unassembled WGS sequence"/>
</dbReference>
<proteinExistence type="predicted"/>
<keyword evidence="2" id="KW-1185">Reference proteome</keyword>
<dbReference type="EMBL" id="CACRXK020012166">
    <property type="protein sequence ID" value="CAB4022802.1"/>
    <property type="molecule type" value="Genomic_DNA"/>
</dbReference>
<protein>
    <submittedName>
        <fullName evidence="1">Uncharacterized protein</fullName>
    </submittedName>
</protein>
<name>A0A7D9J691_PARCT</name>
<evidence type="ECO:0000313" key="2">
    <source>
        <dbReference type="Proteomes" id="UP001152795"/>
    </source>
</evidence>